<dbReference type="CDD" id="cd01449">
    <property type="entry name" value="TST_Repeat_2"/>
    <property type="match status" value="1"/>
</dbReference>
<feature type="domain" description="Rhodanese" evidence="9">
    <location>
        <begin position="25"/>
        <end position="143"/>
    </location>
</feature>
<evidence type="ECO:0000313" key="11">
    <source>
        <dbReference type="Proteomes" id="UP001066276"/>
    </source>
</evidence>
<keyword evidence="5" id="KW-0694">RNA-binding</keyword>
<dbReference type="GO" id="GO:0003723">
    <property type="term" value="F:RNA binding"/>
    <property type="evidence" value="ECO:0007669"/>
    <property type="project" value="UniProtKB-KW"/>
</dbReference>
<keyword evidence="11" id="KW-1185">Reference proteome</keyword>
<dbReference type="SMART" id="SM00450">
    <property type="entry name" value="RHOD"/>
    <property type="match status" value="2"/>
</dbReference>
<dbReference type="Proteomes" id="UP001066276">
    <property type="component" value="Chromosome 4_1"/>
</dbReference>
<feature type="domain" description="Rhodanese" evidence="9">
    <location>
        <begin position="173"/>
        <end position="285"/>
    </location>
</feature>
<evidence type="ECO:0000256" key="2">
    <source>
        <dbReference type="ARBA" id="ARBA00011245"/>
    </source>
</evidence>
<dbReference type="SUPFAM" id="SSF52821">
    <property type="entry name" value="Rhodanese/Cell cycle control phosphatase"/>
    <property type="match status" value="2"/>
</dbReference>
<dbReference type="PROSITE" id="PS00380">
    <property type="entry name" value="RHODANESE_1"/>
    <property type="match status" value="1"/>
</dbReference>
<dbReference type="PANTHER" id="PTHR11364">
    <property type="entry name" value="THIOSULFATE SULFERTANSFERASE"/>
    <property type="match status" value="1"/>
</dbReference>
<name>A0AAV7TAQ3_PLEWA</name>
<protein>
    <recommendedName>
        <fullName evidence="8">Sulfurtransferase</fullName>
    </recommendedName>
</protein>
<gene>
    <name evidence="10" type="ORF">NDU88_005521</name>
</gene>
<evidence type="ECO:0000256" key="1">
    <source>
        <dbReference type="ARBA" id="ARBA00004305"/>
    </source>
</evidence>
<sequence>MANQLFSKALVSAKWLAEALGARRLGPGLRVLDTSSYPPGERDARQEYLERHIPGASFFDIEVCKDQASPYEVMLPSEQAFGDYVGSLGVGNNTHVVVYDGDPLGSFYAPRAWWMFRAFGHRQVSVLNGGFRNWVKEGHPVTAEAARPEPAQFKAKLDRRLVKSFEEMLENLQTKKFQVVDSRSEGRYRGTVQEQGFRHGHFTGTINIPFLNVFTESGHQKQAEEIQRLFREKKVDLARPLVTTCHRGVTACSIALAAHMLGKEDVAVYDGSWSEWVVRAKPEDIISEGKRNSG</sequence>
<dbReference type="InterPro" id="IPR036873">
    <property type="entry name" value="Rhodanese-like_dom_sf"/>
</dbReference>
<evidence type="ECO:0000256" key="8">
    <source>
        <dbReference type="RuleBase" id="RU000507"/>
    </source>
</evidence>
<evidence type="ECO:0000256" key="6">
    <source>
        <dbReference type="ARBA" id="ARBA00023128"/>
    </source>
</evidence>
<comment type="caution">
    <text evidence="10">The sequence shown here is derived from an EMBL/GenBank/DDBJ whole genome shotgun (WGS) entry which is preliminary data.</text>
</comment>
<dbReference type="AlphaFoldDB" id="A0AAV7TAQ3"/>
<evidence type="ECO:0000256" key="7">
    <source>
        <dbReference type="ARBA" id="ARBA00047549"/>
    </source>
</evidence>
<dbReference type="PROSITE" id="PS00683">
    <property type="entry name" value="RHODANESE_2"/>
    <property type="match status" value="1"/>
</dbReference>
<evidence type="ECO:0000313" key="10">
    <source>
        <dbReference type="EMBL" id="KAJ1173695.1"/>
    </source>
</evidence>
<dbReference type="Gene3D" id="3.40.250.10">
    <property type="entry name" value="Rhodanese-like domain"/>
    <property type="match status" value="2"/>
</dbReference>
<evidence type="ECO:0000259" key="9">
    <source>
        <dbReference type="PROSITE" id="PS50206"/>
    </source>
</evidence>
<proteinExistence type="predicted"/>
<evidence type="ECO:0000256" key="3">
    <source>
        <dbReference type="ARBA" id="ARBA00022679"/>
    </source>
</evidence>
<dbReference type="InterPro" id="IPR001763">
    <property type="entry name" value="Rhodanese-like_dom"/>
</dbReference>
<dbReference type="PROSITE" id="PS50206">
    <property type="entry name" value="RHODANESE_3"/>
    <property type="match status" value="2"/>
</dbReference>
<dbReference type="FunFam" id="3.40.250.10:FF:000001">
    <property type="entry name" value="Sulfurtransferase"/>
    <property type="match status" value="1"/>
</dbReference>
<keyword evidence="3 8" id="KW-0808">Transferase</keyword>
<dbReference type="GO" id="GO:0004792">
    <property type="term" value="F:thiosulfate-cyanide sulfurtransferase activity"/>
    <property type="evidence" value="ECO:0007669"/>
    <property type="project" value="UniProtKB-EC"/>
</dbReference>
<dbReference type="PANTHER" id="PTHR11364:SF6">
    <property type="entry name" value="THIOSULFATE SULFURTRANSFERASE"/>
    <property type="match status" value="1"/>
</dbReference>
<evidence type="ECO:0000256" key="4">
    <source>
        <dbReference type="ARBA" id="ARBA00022737"/>
    </source>
</evidence>
<accession>A0AAV7TAQ3</accession>
<organism evidence="10 11">
    <name type="scientific">Pleurodeles waltl</name>
    <name type="common">Iberian ribbed newt</name>
    <dbReference type="NCBI Taxonomy" id="8319"/>
    <lineage>
        <taxon>Eukaryota</taxon>
        <taxon>Metazoa</taxon>
        <taxon>Chordata</taxon>
        <taxon>Craniata</taxon>
        <taxon>Vertebrata</taxon>
        <taxon>Euteleostomi</taxon>
        <taxon>Amphibia</taxon>
        <taxon>Batrachia</taxon>
        <taxon>Caudata</taxon>
        <taxon>Salamandroidea</taxon>
        <taxon>Salamandridae</taxon>
        <taxon>Pleurodelinae</taxon>
        <taxon>Pleurodeles</taxon>
    </lineage>
</organism>
<evidence type="ECO:0000256" key="5">
    <source>
        <dbReference type="ARBA" id="ARBA00022884"/>
    </source>
</evidence>
<comment type="subcellular location">
    <subcellularLocation>
        <location evidence="1">Mitochondrion matrix</location>
    </subcellularLocation>
</comment>
<comment type="catalytic activity">
    <reaction evidence="7">
        <text>thiosulfate + hydrogen cyanide = thiocyanate + sulfite + 2 H(+)</text>
        <dbReference type="Rhea" id="RHEA:16881"/>
        <dbReference type="ChEBI" id="CHEBI:15378"/>
        <dbReference type="ChEBI" id="CHEBI:17359"/>
        <dbReference type="ChEBI" id="CHEBI:18022"/>
        <dbReference type="ChEBI" id="CHEBI:18407"/>
        <dbReference type="ChEBI" id="CHEBI:33542"/>
        <dbReference type="EC" id="2.8.1.1"/>
    </reaction>
</comment>
<dbReference type="EMBL" id="JANPWB010000007">
    <property type="protein sequence ID" value="KAJ1173695.1"/>
    <property type="molecule type" value="Genomic_DNA"/>
</dbReference>
<keyword evidence="4" id="KW-0677">Repeat</keyword>
<dbReference type="FunFam" id="3.40.250.10:FF:000008">
    <property type="entry name" value="Sulfurtransferase"/>
    <property type="match status" value="1"/>
</dbReference>
<dbReference type="GO" id="GO:0005759">
    <property type="term" value="C:mitochondrial matrix"/>
    <property type="evidence" value="ECO:0007669"/>
    <property type="project" value="UniProtKB-SubCell"/>
</dbReference>
<dbReference type="InterPro" id="IPR001307">
    <property type="entry name" value="Thiosulphate_STrfase_CS"/>
</dbReference>
<keyword evidence="6" id="KW-0496">Mitochondrion</keyword>
<comment type="subunit">
    <text evidence="2">Monomer.</text>
</comment>
<dbReference type="InterPro" id="IPR045078">
    <property type="entry name" value="TST/MPST-like"/>
</dbReference>
<dbReference type="Pfam" id="PF00581">
    <property type="entry name" value="Rhodanese"/>
    <property type="match status" value="2"/>
</dbReference>
<reference evidence="10" key="1">
    <citation type="journal article" date="2022" name="bioRxiv">
        <title>Sequencing and chromosome-scale assembly of the giantPleurodeles waltlgenome.</title>
        <authorList>
            <person name="Brown T."/>
            <person name="Elewa A."/>
            <person name="Iarovenko S."/>
            <person name="Subramanian E."/>
            <person name="Araus A.J."/>
            <person name="Petzold A."/>
            <person name="Susuki M."/>
            <person name="Suzuki K.-i.T."/>
            <person name="Hayashi T."/>
            <person name="Toyoda A."/>
            <person name="Oliveira C."/>
            <person name="Osipova E."/>
            <person name="Leigh N.D."/>
            <person name="Simon A."/>
            <person name="Yun M.H."/>
        </authorList>
    </citation>
    <scope>NUCLEOTIDE SEQUENCE</scope>
    <source>
        <strain evidence="10">20211129_DDA</strain>
        <tissue evidence="10">Liver</tissue>
    </source>
</reference>